<feature type="chain" id="PRO_5047134290" evidence="1">
    <location>
        <begin position="22"/>
        <end position="145"/>
    </location>
</feature>
<dbReference type="Proteomes" id="UP001430290">
    <property type="component" value="Unassembled WGS sequence"/>
</dbReference>
<comment type="caution">
    <text evidence="2">The sequence shown here is derived from an EMBL/GenBank/DDBJ whole genome shotgun (WGS) entry which is preliminary data.</text>
</comment>
<name>A0ABS7TD62_9GAMM</name>
<dbReference type="RefSeq" id="WP_223627495.1">
    <property type="nucleotide sequence ID" value="NZ_JAIQDJ010000001.1"/>
</dbReference>
<reference evidence="2" key="1">
    <citation type="submission" date="2021-09" db="EMBL/GenBank/DDBJ databases">
        <authorList>
            <person name="Wu T."/>
            <person name="Guo S.Z."/>
        </authorList>
    </citation>
    <scope>NUCLEOTIDE SEQUENCE</scope>
    <source>
        <strain evidence="2">RSS-23</strain>
    </source>
</reference>
<accession>A0ABS7TD62</accession>
<keyword evidence="3" id="KW-1185">Reference proteome</keyword>
<evidence type="ECO:0000313" key="3">
    <source>
        <dbReference type="Proteomes" id="UP001430290"/>
    </source>
</evidence>
<evidence type="ECO:0000313" key="2">
    <source>
        <dbReference type="EMBL" id="MBZ4185747.1"/>
    </source>
</evidence>
<sequence length="145" mass="16510">MNMLRNWTAVVLLLCASWAGAQERAYKEGTVTVVTSVKVVDGQFENYMRYLAANWRPVNEEARKAGEIVDYHVYGANPRSPQEPDMYLVVTYPNMAAFDGMDARMEPILAKLTKQTMQQREDAAGKRVVMRTILGSEMLRELVFK</sequence>
<feature type="signal peptide" evidence="1">
    <location>
        <begin position="1"/>
        <end position="21"/>
    </location>
</feature>
<evidence type="ECO:0000256" key="1">
    <source>
        <dbReference type="SAM" id="SignalP"/>
    </source>
</evidence>
<protein>
    <submittedName>
        <fullName evidence="2">Uncharacterized protein</fullName>
    </submittedName>
</protein>
<gene>
    <name evidence="2" type="ORF">K7B09_05325</name>
</gene>
<proteinExistence type="predicted"/>
<organism evidence="2 3">
    <name type="scientific">Thermomonas beijingensis</name>
    <dbReference type="NCBI Taxonomy" id="2872701"/>
    <lineage>
        <taxon>Bacteria</taxon>
        <taxon>Pseudomonadati</taxon>
        <taxon>Pseudomonadota</taxon>
        <taxon>Gammaproteobacteria</taxon>
        <taxon>Lysobacterales</taxon>
        <taxon>Lysobacteraceae</taxon>
        <taxon>Thermomonas</taxon>
    </lineage>
</organism>
<dbReference type="EMBL" id="JAIQDJ010000001">
    <property type="protein sequence ID" value="MBZ4185747.1"/>
    <property type="molecule type" value="Genomic_DNA"/>
</dbReference>
<keyword evidence="1" id="KW-0732">Signal</keyword>